<comment type="pathway">
    <text evidence="1">Lipid metabolism.</text>
</comment>
<dbReference type="PANTHER" id="PTHR10434">
    <property type="entry name" value="1-ACYL-SN-GLYCEROL-3-PHOSPHATE ACYLTRANSFERASE"/>
    <property type="match status" value="1"/>
</dbReference>
<keyword evidence="2" id="KW-0444">Lipid biosynthesis</keyword>
<dbReference type="GO" id="GO:0016746">
    <property type="term" value="F:acyltransferase activity"/>
    <property type="evidence" value="ECO:0007669"/>
    <property type="project" value="UniProtKB-KW"/>
</dbReference>
<organism evidence="7 8">
    <name type="scientific">Antrihabitans spumae</name>
    <dbReference type="NCBI Taxonomy" id="3373370"/>
    <lineage>
        <taxon>Bacteria</taxon>
        <taxon>Bacillati</taxon>
        <taxon>Actinomycetota</taxon>
        <taxon>Actinomycetes</taxon>
        <taxon>Mycobacteriales</taxon>
        <taxon>Nocardiaceae</taxon>
        <taxon>Antrihabitans</taxon>
    </lineage>
</organism>
<evidence type="ECO:0000256" key="3">
    <source>
        <dbReference type="ARBA" id="ARBA00022679"/>
    </source>
</evidence>
<dbReference type="PANTHER" id="PTHR10434:SF64">
    <property type="entry name" value="1-ACYL-SN-GLYCEROL-3-PHOSPHATE ACYLTRANSFERASE-RELATED"/>
    <property type="match status" value="1"/>
</dbReference>
<evidence type="ECO:0000259" key="6">
    <source>
        <dbReference type="SMART" id="SM00563"/>
    </source>
</evidence>
<protein>
    <submittedName>
        <fullName evidence="7">Lysophospholipid acyltransferase family protein</fullName>
    </submittedName>
</protein>
<dbReference type="InterPro" id="IPR002123">
    <property type="entry name" value="Plipid/glycerol_acylTrfase"/>
</dbReference>
<dbReference type="RefSeq" id="WP_233528782.1">
    <property type="nucleotide sequence ID" value="NZ_JBIMSO010000055.1"/>
</dbReference>
<name>A0ABW7JR66_9NOCA</name>
<evidence type="ECO:0000256" key="2">
    <source>
        <dbReference type="ARBA" id="ARBA00022516"/>
    </source>
</evidence>
<evidence type="ECO:0000256" key="1">
    <source>
        <dbReference type="ARBA" id="ARBA00005189"/>
    </source>
</evidence>
<dbReference type="EMBL" id="JBIMSO010000055">
    <property type="protein sequence ID" value="MFH5209659.1"/>
    <property type="molecule type" value="Genomic_DNA"/>
</dbReference>
<evidence type="ECO:0000313" key="8">
    <source>
        <dbReference type="Proteomes" id="UP001609175"/>
    </source>
</evidence>
<dbReference type="Proteomes" id="UP001609175">
    <property type="component" value="Unassembled WGS sequence"/>
</dbReference>
<accession>A0ABW7JR66</accession>
<gene>
    <name evidence="7" type="ORF">ACHIPZ_15880</name>
</gene>
<reference evidence="7 8" key="1">
    <citation type="submission" date="2024-10" db="EMBL/GenBank/DDBJ databases">
        <authorList>
            <person name="Riesco R."/>
        </authorList>
    </citation>
    <scope>NUCLEOTIDE SEQUENCE [LARGE SCALE GENOMIC DNA]</scope>
    <source>
        <strain evidence="7 8">NCIMB 15449</strain>
    </source>
</reference>
<evidence type="ECO:0000256" key="5">
    <source>
        <dbReference type="ARBA" id="ARBA00023315"/>
    </source>
</evidence>
<keyword evidence="3" id="KW-0808">Transferase</keyword>
<keyword evidence="4" id="KW-0443">Lipid metabolism</keyword>
<dbReference type="SMART" id="SM00563">
    <property type="entry name" value="PlsC"/>
    <property type="match status" value="1"/>
</dbReference>
<proteinExistence type="predicted"/>
<evidence type="ECO:0000256" key="4">
    <source>
        <dbReference type="ARBA" id="ARBA00023098"/>
    </source>
</evidence>
<comment type="caution">
    <text evidence="7">The sequence shown here is derived from an EMBL/GenBank/DDBJ whole genome shotgun (WGS) entry which is preliminary data.</text>
</comment>
<evidence type="ECO:0000313" key="7">
    <source>
        <dbReference type="EMBL" id="MFH5209659.1"/>
    </source>
</evidence>
<dbReference type="CDD" id="cd07989">
    <property type="entry name" value="LPLAT_AGPAT-like"/>
    <property type="match status" value="1"/>
</dbReference>
<keyword evidence="5 7" id="KW-0012">Acyltransferase</keyword>
<dbReference type="SUPFAM" id="SSF69593">
    <property type="entry name" value="Glycerol-3-phosphate (1)-acyltransferase"/>
    <property type="match status" value="1"/>
</dbReference>
<feature type="domain" description="Phospholipid/glycerol acyltransferase" evidence="6">
    <location>
        <begin position="121"/>
        <end position="233"/>
    </location>
</feature>
<dbReference type="Pfam" id="PF01553">
    <property type="entry name" value="Acyltransferase"/>
    <property type="match status" value="1"/>
</dbReference>
<sequence length="335" mass="36049">MTVVEDIALVEECAGLAEMPSAQPQHSAHAWMPGSPCDAACVDTDSVVVGDVEFATRLAGVATVLLSFPVVSVVTPTALKSTMQRRYAHALLRCCGMRLRVIDERGDASPGRIYARPDDGVLIVSGHVGWTDIIAIAAVQPVSFVARADLVDWPVLGLLARKMRVVPIDRAKLRTLPDVIRQIADRITAGERITAFPEGTTWCGRAYGTLRPALFQAAIDTNTAVQPIRLQYRNEDGSLSTTPSFIGDDSMVASLLRMLRSRGITAEIVLAPVEQPGTSRRDLATRCERAVRGQVELDFAAHGVLESEEARNTHKTPVPAVETVAATAQPVARIA</sequence>